<reference evidence="4 5" key="1">
    <citation type="journal article" date="2017" name="Genome Biol. Evol.">
        <title>Phytophthora megakarya and P. palmivora, closely related causal agents of cacao black pod rot, underwent increases in genome sizes and gene numbers by different mechanisms.</title>
        <authorList>
            <person name="Ali S.S."/>
            <person name="Shao J."/>
            <person name="Lary D.J."/>
            <person name="Kronmiller B."/>
            <person name="Shen D."/>
            <person name="Strem M.D."/>
            <person name="Amoako-Attah I."/>
            <person name="Akrofi A.Y."/>
            <person name="Begoude B.A."/>
            <person name="Ten Hoopen G.M."/>
            <person name="Coulibaly K."/>
            <person name="Kebe B.I."/>
            <person name="Melnick R.L."/>
            <person name="Guiltinan M.J."/>
            <person name="Tyler B.M."/>
            <person name="Meinhardt L.W."/>
            <person name="Bailey B.A."/>
        </authorList>
    </citation>
    <scope>NUCLEOTIDE SEQUENCE [LARGE SCALE GENOMIC DNA]</scope>
    <source>
        <strain evidence="5">sbr112.9</strain>
    </source>
</reference>
<dbReference type="EMBL" id="NCKW01001955">
    <property type="protein sequence ID" value="POM78611.1"/>
    <property type="molecule type" value="Genomic_DNA"/>
</dbReference>
<dbReference type="PANTHER" id="PTHR13743:SF123">
    <property type="entry name" value="PROTEIN FAN"/>
    <property type="match status" value="1"/>
</dbReference>
<gene>
    <name evidence="4" type="ORF">PHPALM_3843</name>
</gene>
<protein>
    <recommendedName>
        <fullName evidence="6">BEACH domain-containing protein</fullName>
    </recommendedName>
</protein>
<comment type="caution">
    <text evidence="4">The sequence shown here is derived from an EMBL/GenBank/DDBJ whole genome shotgun (WGS) entry which is preliminary data.</text>
</comment>
<evidence type="ECO:0008006" key="6">
    <source>
        <dbReference type="Google" id="ProtNLM"/>
    </source>
</evidence>
<dbReference type="InterPro" id="IPR011993">
    <property type="entry name" value="PH-like_dom_sf"/>
</dbReference>
<evidence type="ECO:0000259" key="2">
    <source>
        <dbReference type="PROSITE" id="PS50197"/>
    </source>
</evidence>
<dbReference type="Gene3D" id="2.30.29.30">
    <property type="entry name" value="Pleckstrin-homology domain (PH domain)/Phosphotyrosine-binding domain (PTB)"/>
    <property type="match status" value="1"/>
</dbReference>
<dbReference type="InterPro" id="IPR023362">
    <property type="entry name" value="PH-BEACH_dom"/>
</dbReference>
<dbReference type="Pfam" id="PF14844">
    <property type="entry name" value="PH_BEACH"/>
    <property type="match status" value="1"/>
</dbReference>
<name>A0A2P4YLE1_9STRA</name>
<dbReference type="OrthoDB" id="26681at2759"/>
<dbReference type="PROSITE" id="PS51783">
    <property type="entry name" value="PH_BEACH"/>
    <property type="match status" value="1"/>
</dbReference>
<dbReference type="InterPro" id="IPR057496">
    <property type="entry name" value="FAN-like_PH"/>
</dbReference>
<keyword evidence="5" id="KW-1185">Reference proteome</keyword>
<dbReference type="SMART" id="SM01026">
    <property type="entry name" value="Beach"/>
    <property type="match status" value="1"/>
</dbReference>
<feature type="region of interest" description="Disordered" evidence="1">
    <location>
        <begin position="127"/>
        <end position="147"/>
    </location>
</feature>
<dbReference type="Pfam" id="PF02138">
    <property type="entry name" value="Beach"/>
    <property type="match status" value="1"/>
</dbReference>
<evidence type="ECO:0000313" key="5">
    <source>
        <dbReference type="Proteomes" id="UP000237271"/>
    </source>
</evidence>
<dbReference type="InterPro" id="IPR000409">
    <property type="entry name" value="BEACH_dom"/>
</dbReference>
<dbReference type="AlphaFoldDB" id="A0A2P4YLE1"/>
<accession>A0A2P4YLE1</accession>
<evidence type="ECO:0000313" key="4">
    <source>
        <dbReference type="EMBL" id="POM78611.1"/>
    </source>
</evidence>
<dbReference type="SUPFAM" id="SSF81837">
    <property type="entry name" value="BEACH domain"/>
    <property type="match status" value="1"/>
</dbReference>
<sequence>MNRRRRSTKNVQTTRFSLLLLSDGEFFLDDHGACRYLEANAFTHRKVQGRIKVCTRGLFFVPLDLQLPILRFPFRCMTAEPVTECFVQPPTISEEPGNEAASVAMVYLTFQTKQVIEMRERGIDHPYVYKDTTEDSSDIRSSSSSSLSGDMPIKYIFTLQHVTYEAFLASIHVIYEVANLPRQMLTKTEEETLLAPILAPRLTDKFDPSLLIDFRERLLMEAGSVADRIEPLLKFPGCLMLTTLRLYFQPAPLNNVFDPVLNWEYTNIDQVYKRRYLLQQIGLEIYLRNGDSFFFSFRSSKERDDFYSLMVGQPELLRCRRKDLQYMMRKWQRRELSNFDYLQFLNHASGRTRNDLTQYPVFPWILRDYTSSEIDLDDPKVYRDLTKPIGALDEERLEYFKARYEMMPRGEEAEGMPPPFLYGTHYSTPGYVLYFLVRKLPEYMLCLQSGKFDAPERLFRSIKATWDGCVSNHTDVKELIPEFFDYTFP</sequence>
<dbReference type="CDD" id="cd06071">
    <property type="entry name" value="Beach"/>
    <property type="match status" value="1"/>
</dbReference>
<dbReference type="Pfam" id="PF25400">
    <property type="entry name" value="PH_FAN"/>
    <property type="match status" value="1"/>
</dbReference>
<dbReference type="Proteomes" id="UP000237271">
    <property type="component" value="Unassembled WGS sequence"/>
</dbReference>
<organism evidence="4 5">
    <name type="scientific">Phytophthora palmivora</name>
    <dbReference type="NCBI Taxonomy" id="4796"/>
    <lineage>
        <taxon>Eukaryota</taxon>
        <taxon>Sar</taxon>
        <taxon>Stramenopiles</taxon>
        <taxon>Oomycota</taxon>
        <taxon>Peronosporomycetes</taxon>
        <taxon>Peronosporales</taxon>
        <taxon>Peronosporaceae</taxon>
        <taxon>Phytophthora</taxon>
    </lineage>
</organism>
<dbReference type="Gene3D" id="1.10.1540.10">
    <property type="entry name" value="BEACH domain"/>
    <property type="match status" value="1"/>
</dbReference>
<feature type="non-terminal residue" evidence="4">
    <location>
        <position position="489"/>
    </location>
</feature>
<proteinExistence type="predicted"/>
<dbReference type="SUPFAM" id="SSF50729">
    <property type="entry name" value="PH domain-like"/>
    <property type="match status" value="1"/>
</dbReference>
<dbReference type="PROSITE" id="PS50197">
    <property type="entry name" value="BEACH"/>
    <property type="match status" value="1"/>
</dbReference>
<evidence type="ECO:0000259" key="3">
    <source>
        <dbReference type="PROSITE" id="PS51783"/>
    </source>
</evidence>
<dbReference type="InterPro" id="IPR050865">
    <property type="entry name" value="BEACH_Domain"/>
</dbReference>
<feature type="domain" description="BEACH-type PH" evidence="3">
    <location>
        <begin position="215"/>
        <end position="311"/>
    </location>
</feature>
<feature type="domain" description="BEACH" evidence="2">
    <location>
        <begin position="316"/>
        <end position="489"/>
    </location>
</feature>
<dbReference type="InterPro" id="IPR036372">
    <property type="entry name" value="BEACH_dom_sf"/>
</dbReference>
<dbReference type="PANTHER" id="PTHR13743">
    <property type="entry name" value="BEIGE/BEACH-RELATED"/>
    <property type="match status" value="1"/>
</dbReference>
<evidence type="ECO:0000256" key="1">
    <source>
        <dbReference type="SAM" id="MobiDB-lite"/>
    </source>
</evidence>